<gene>
    <name evidence="2" type="ORF">MNBD_CHLOROFLEXI01-2160</name>
</gene>
<organism evidence="2">
    <name type="scientific">hydrothermal vent metagenome</name>
    <dbReference type="NCBI Taxonomy" id="652676"/>
    <lineage>
        <taxon>unclassified sequences</taxon>
        <taxon>metagenomes</taxon>
        <taxon>ecological metagenomes</taxon>
    </lineage>
</organism>
<sequence>MSNYQHIIDEFTFITGSKGAFELKVNGEFIYSKKQNGRHAEPGEVLALFQELIGPNVEPYPQK</sequence>
<dbReference type="AlphaFoldDB" id="A0A3B0UP47"/>
<proteinExistence type="predicted"/>
<dbReference type="InterPro" id="IPR036249">
    <property type="entry name" value="Thioredoxin-like_sf"/>
</dbReference>
<name>A0A3B0UP47_9ZZZZ</name>
<dbReference type="Pfam" id="PF10262">
    <property type="entry name" value="Rdx"/>
    <property type="match status" value="1"/>
</dbReference>
<dbReference type="Gene3D" id="3.40.30.10">
    <property type="entry name" value="Glutaredoxin"/>
    <property type="match status" value="1"/>
</dbReference>
<dbReference type="SUPFAM" id="SSF52833">
    <property type="entry name" value="Thioredoxin-like"/>
    <property type="match status" value="1"/>
</dbReference>
<dbReference type="EMBL" id="UOEU01000402">
    <property type="protein sequence ID" value="VAW32885.1"/>
    <property type="molecule type" value="Genomic_DNA"/>
</dbReference>
<evidence type="ECO:0000313" key="2">
    <source>
        <dbReference type="EMBL" id="VAW32885.1"/>
    </source>
</evidence>
<reference evidence="2" key="1">
    <citation type="submission" date="2018-06" db="EMBL/GenBank/DDBJ databases">
        <authorList>
            <person name="Zhirakovskaya E."/>
        </authorList>
    </citation>
    <scope>NUCLEOTIDE SEQUENCE</scope>
</reference>
<evidence type="ECO:0008006" key="3">
    <source>
        <dbReference type="Google" id="ProtNLM"/>
    </source>
</evidence>
<dbReference type="InterPro" id="IPR011893">
    <property type="entry name" value="Selenoprotein_Rdx-typ"/>
</dbReference>
<keyword evidence="1" id="KW-0676">Redox-active center</keyword>
<protein>
    <recommendedName>
        <fullName evidence="3">SelT/SelW/SelH family protein</fullName>
    </recommendedName>
</protein>
<accession>A0A3B0UP47</accession>
<evidence type="ECO:0000256" key="1">
    <source>
        <dbReference type="ARBA" id="ARBA00023284"/>
    </source>
</evidence>